<evidence type="ECO:0000256" key="1">
    <source>
        <dbReference type="SAM" id="MobiDB-lite"/>
    </source>
</evidence>
<dbReference type="Proteomes" id="UP000736787">
    <property type="component" value="Unassembled WGS sequence"/>
</dbReference>
<name>A0A8T1A4X8_9STRA</name>
<gene>
    <name evidence="2" type="ORF">PC117_g28399</name>
</gene>
<evidence type="ECO:0000313" key="3">
    <source>
        <dbReference type="Proteomes" id="UP000736787"/>
    </source>
</evidence>
<feature type="compositionally biased region" description="Low complexity" evidence="1">
    <location>
        <begin position="12"/>
        <end position="44"/>
    </location>
</feature>
<dbReference type="AlphaFoldDB" id="A0A8T1A4X8"/>
<sequence>MSSCSMPPALPGRGSMRMGSWRGSGAAAGSSWPSSSSLLSSASSQGQWLTAKARAVAAASDAPGATGSGSLPAALPGGATSQGGSWARLWGGGAGRGPWPAIGRAWRSGGGVWAAPGPAFGGAPRGSRDA</sequence>
<evidence type="ECO:0000313" key="2">
    <source>
        <dbReference type="EMBL" id="KAG2870852.1"/>
    </source>
</evidence>
<reference evidence="2" key="1">
    <citation type="submission" date="2018-10" db="EMBL/GenBank/DDBJ databases">
        <title>Effector identification in a new, highly contiguous assembly of the strawberry crown rot pathogen Phytophthora cactorum.</title>
        <authorList>
            <person name="Armitage A.D."/>
            <person name="Nellist C.F."/>
            <person name="Bates H."/>
            <person name="Vickerstaff R.J."/>
            <person name="Harrison R.J."/>
        </authorList>
    </citation>
    <scope>NUCLEOTIDE SEQUENCE</scope>
    <source>
        <strain evidence="2">4040</strain>
    </source>
</reference>
<protein>
    <submittedName>
        <fullName evidence="2">Uncharacterized protein</fullName>
    </submittedName>
</protein>
<organism evidence="2 3">
    <name type="scientific">Phytophthora cactorum</name>
    <dbReference type="NCBI Taxonomy" id="29920"/>
    <lineage>
        <taxon>Eukaryota</taxon>
        <taxon>Sar</taxon>
        <taxon>Stramenopiles</taxon>
        <taxon>Oomycota</taxon>
        <taxon>Peronosporomycetes</taxon>
        <taxon>Peronosporales</taxon>
        <taxon>Peronosporaceae</taxon>
        <taxon>Phytophthora</taxon>
    </lineage>
</organism>
<feature type="region of interest" description="Disordered" evidence="1">
    <location>
        <begin position="1"/>
        <end position="94"/>
    </location>
</feature>
<dbReference type="EMBL" id="RCMK01004722">
    <property type="protein sequence ID" value="KAG2870852.1"/>
    <property type="molecule type" value="Genomic_DNA"/>
</dbReference>
<accession>A0A8T1A4X8</accession>
<comment type="caution">
    <text evidence="2">The sequence shown here is derived from an EMBL/GenBank/DDBJ whole genome shotgun (WGS) entry which is preliminary data.</text>
</comment>
<proteinExistence type="predicted"/>
<feature type="compositionally biased region" description="Low complexity" evidence="1">
    <location>
        <begin position="51"/>
        <end position="70"/>
    </location>
</feature>